<keyword evidence="9 13" id="KW-0472">Membrane</keyword>
<keyword evidence="5 12" id="KW-0812">Transmembrane</keyword>
<gene>
    <name evidence="14" type="ORF">DGAL_LOCUS12445</name>
</gene>
<dbReference type="PANTHER" id="PTHR11690:SF300">
    <property type="entry name" value="PICKPOCKET PROTEIN 19"/>
    <property type="match status" value="1"/>
</dbReference>
<evidence type="ECO:0000256" key="4">
    <source>
        <dbReference type="ARBA" id="ARBA00022461"/>
    </source>
</evidence>
<dbReference type="PRINTS" id="PR01078">
    <property type="entry name" value="AMINACHANNEL"/>
</dbReference>
<dbReference type="OrthoDB" id="6332919at2759"/>
<evidence type="ECO:0000256" key="9">
    <source>
        <dbReference type="ARBA" id="ARBA00023136"/>
    </source>
</evidence>
<dbReference type="InterPro" id="IPR001873">
    <property type="entry name" value="ENaC"/>
</dbReference>
<evidence type="ECO:0000256" key="6">
    <source>
        <dbReference type="ARBA" id="ARBA00022989"/>
    </source>
</evidence>
<evidence type="ECO:0000256" key="1">
    <source>
        <dbReference type="ARBA" id="ARBA00004141"/>
    </source>
</evidence>
<keyword evidence="6 13" id="KW-1133">Transmembrane helix</keyword>
<dbReference type="GO" id="GO:0015280">
    <property type="term" value="F:ligand-gated sodium channel activity"/>
    <property type="evidence" value="ECO:0007669"/>
    <property type="project" value="TreeGrafter"/>
</dbReference>
<keyword evidence="15" id="KW-1185">Reference proteome</keyword>
<protein>
    <submittedName>
        <fullName evidence="14">Uncharacterized protein</fullName>
    </submittedName>
</protein>
<keyword evidence="7" id="KW-0915">Sodium</keyword>
<proteinExistence type="inferred from homology"/>
<dbReference type="Proteomes" id="UP000789390">
    <property type="component" value="Unassembled WGS sequence"/>
</dbReference>
<dbReference type="Pfam" id="PF00858">
    <property type="entry name" value="ASC"/>
    <property type="match status" value="1"/>
</dbReference>
<organism evidence="14 15">
    <name type="scientific">Daphnia galeata</name>
    <dbReference type="NCBI Taxonomy" id="27404"/>
    <lineage>
        <taxon>Eukaryota</taxon>
        <taxon>Metazoa</taxon>
        <taxon>Ecdysozoa</taxon>
        <taxon>Arthropoda</taxon>
        <taxon>Crustacea</taxon>
        <taxon>Branchiopoda</taxon>
        <taxon>Diplostraca</taxon>
        <taxon>Cladocera</taxon>
        <taxon>Anomopoda</taxon>
        <taxon>Daphniidae</taxon>
        <taxon>Daphnia</taxon>
    </lineage>
</organism>
<comment type="similarity">
    <text evidence="2 12">Belongs to the amiloride-sensitive sodium channel (TC 1.A.6) family.</text>
</comment>
<evidence type="ECO:0000256" key="10">
    <source>
        <dbReference type="ARBA" id="ARBA00023201"/>
    </source>
</evidence>
<keyword evidence="10 12" id="KW-0739">Sodium transport</keyword>
<dbReference type="PANTHER" id="PTHR11690">
    <property type="entry name" value="AMILORIDE-SENSITIVE SODIUM CHANNEL-RELATED"/>
    <property type="match status" value="1"/>
</dbReference>
<evidence type="ECO:0000313" key="15">
    <source>
        <dbReference type="Proteomes" id="UP000789390"/>
    </source>
</evidence>
<dbReference type="Gene3D" id="1.10.287.770">
    <property type="entry name" value="YojJ-like"/>
    <property type="match status" value="1"/>
</dbReference>
<keyword evidence="3 12" id="KW-0813">Transport</keyword>
<evidence type="ECO:0000256" key="3">
    <source>
        <dbReference type="ARBA" id="ARBA00022448"/>
    </source>
</evidence>
<evidence type="ECO:0000256" key="11">
    <source>
        <dbReference type="ARBA" id="ARBA00023303"/>
    </source>
</evidence>
<evidence type="ECO:0000256" key="13">
    <source>
        <dbReference type="SAM" id="Phobius"/>
    </source>
</evidence>
<evidence type="ECO:0000313" key="14">
    <source>
        <dbReference type="EMBL" id="CAH0108985.1"/>
    </source>
</evidence>
<evidence type="ECO:0000256" key="7">
    <source>
        <dbReference type="ARBA" id="ARBA00023053"/>
    </source>
</evidence>
<evidence type="ECO:0000256" key="5">
    <source>
        <dbReference type="ARBA" id="ARBA00022692"/>
    </source>
</evidence>
<dbReference type="GO" id="GO:0005886">
    <property type="term" value="C:plasma membrane"/>
    <property type="evidence" value="ECO:0007669"/>
    <property type="project" value="TreeGrafter"/>
</dbReference>
<dbReference type="EMBL" id="CAKKLH010000290">
    <property type="protein sequence ID" value="CAH0108985.1"/>
    <property type="molecule type" value="Genomic_DNA"/>
</dbReference>
<keyword evidence="11 12" id="KW-0407">Ion channel</keyword>
<keyword evidence="4 12" id="KW-0894">Sodium channel</keyword>
<evidence type="ECO:0000256" key="2">
    <source>
        <dbReference type="ARBA" id="ARBA00007193"/>
    </source>
</evidence>
<keyword evidence="8 12" id="KW-0406">Ion transport</keyword>
<accession>A0A8J2RV30</accession>
<reference evidence="14" key="1">
    <citation type="submission" date="2021-11" db="EMBL/GenBank/DDBJ databases">
        <authorList>
            <person name="Schell T."/>
        </authorList>
    </citation>
    <scope>NUCLEOTIDE SEQUENCE</scope>
    <source>
        <strain evidence="14">M5</strain>
    </source>
</reference>
<evidence type="ECO:0000256" key="12">
    <source>
        <dbReference type="RuleBase" id="RU000679"/>
    </source>
</evidence>
<comment type="caution">
    <text evidence="14">The sequence shown here is derived from an EMBL/GenBank/DDBJ whole genome shotgun (WGS) entry which is preliminary data.</text>
</comment>
<feature type="transmembrane region" description="Helical" evidence="13">
    <location>
        <begin position="87"/>
        <end position="104"/>
    </location>
</feature>
<comment type="subcellular location">
    <subcellularLocation>
        <location evidence="1">Membrane</location>
        <topology evidence="1">Multi-pass membrane protein</topology>
    </subcellularLocation>
</comment>
<name>A0A8J2RV30_9CRUS</name>
<dbReference type="AlphaFoldDB" id="A0A8J2RV30"/>
<evidence type="ECO:0000256" key="8">
    <source>
        <dbReference type="ARBA" id="ARBA00023065"/>
    </source>
</evidence>
<sequence>MFFVEDDRNSQIPGRFEDVDNNKKNLQPGPTNGIAAVVPDLQETMCMLQMMSVDGPLAELKPKPILSGISMPGIANIFGEAHVTRRVVWILVIIAAFVIATIQVKDRVEFYSSTPVTVNVRVTMNDTLRFPVLTICNKNSFNMSQIRMLAAEAGIKRNDSGKSEVNIGQLIGVRGMDAKQLWDVIAHDPDQIIAECWFGRNVSCNQVGRWTKIYTYLGVCYSFIRNETSVKTTGSFNNLYVKLKDNEMECSSLLWGAKKGEGERGWKMLIHDLRDSPVIDVRTHGSTLDNGWGKDIRIYLREFRTLNVWKRPCMNNGNYSKCIERCFVAAAADRMTCRLPFMDEISVGYNHRNMTYCNTPESFWNNSKEIDNLLVYGQWTRTNCSHCQRQCHQDFYIAYTEMTKMKPTENKISKLRVFYQDFTFDEIEESADYGAVSLLCDIGGSLGFLLGFSVLTVCEIVDAIVQTCLSSMRRLINKCRGIK</sequence>